<comment type="similarity">
    <text evidence="6">Belongs to the Hyccin family.</text>
</comment>
<evidence type="ECO:0000256" key="4">
    <source>
        <dbReference type="ARBA" id="ARBA00022490"/>
    </source>
</evidence>
<name>A0AAN9TIZ5_9HEMI</name>
<dbReference type="InterPro" id="IPR018619">
    <property type="entry name" value="Hyccin"/>
</dbReference>
<dbReference type="Proteomes" id="UP001367676">
    <property type="component" value="Unassembled WGS sequence"/>
</dbReference>
<evidence type="ECO:0000313" key="9">
    <source>
        <dbReference type="Proteomes" id="UP001367676"/>
    </source>
</evidence>
<evidence type="ECO:0000256" key="1">
    <source>
        <dbReference type="ARBA" id="ARBA00004236"/>
    </source>
</evidence>
<keyword evidence="9" id="KW-1185">Reference proteome</keyword>
<dbReference type="EMBL" id="JBBCAQ010000022">
    <property type="protein sequence ID" value="KAK7590875.1"/>
    <property type="molecule type" value="Genomic_DNA"/>
</dbReference>
<dbReference type="AlphaFoldDB" id="A0AAN9TIZ5"/>
<feature type="region of interest" description="Disordered" evidence="7">
    <location>
        <begin position="420"/>
        <end position="486"/>
    </location>
</feature>
<keyword evidence="5" id="KW-0472">Membrane</keyword>
<dbReference type="PANTHER" id="PTHR31220">
    <property type="entry name" value="HYCCIN RELATED"/>
    <property type="match status" value="1"/>
</dbReference>
<dbReference type="Pfam" id="PF09790">
    <property type="entry name" value="Hyccin"/>
    <property type="match status" value="1"/>
</dbReference>
<dbReference type="GO" id="GO:0046854">
    <property type="term" value="P:phosphatidylinositol phosphate biosynthetic process"/>
    <property type="evidence" value="ECO:0007669"/>
    <property type="project" value="TreeGrafter"/>
</dbReference>
<reference evidence="8 9" key="1">
    <citation type="submission" date="2024-03" db="EMBL/GenBank/DDBJ databases">
        <title>Adaptation during the transition from Ophiocordyceps entomopathogen to insect associate is accompanied by gene loss and intensified selection.</title>
        <authorList>
            <person name="Ward C.M."/>
            <person name="Onetto C.A."/>
            <person name="Borneman A.R."/>
        </authorList>
    </citation>
    <scope>NUCLEOTIDE SEQUENCE [LARGE SCALE GENOMIC DNA]</scope>
    <source>
        <strain evidence="8">AWRI1</strain>
        <tissue evidence="8">Single Adult Female</tissue>
    </source>
</reference>
<comment type="caution">
    <text evidence="8">The sequence shown here is derived from an EMBL/GenBank/DDBJ whole genome shotgun (WGS) entry which is preliminary data.</text>
</comment>
<sequence>MIEQIINEWLSDFKNQNSTDQHHTYSTSPARDNNIVTALYSYLDDINKYNGIICIVDVCDVLFKYYRSSEAELRRFTLQYLPQILYLYLNAVANSDKKTSRIIETLIIGIYNLEVVDDYGQPKILSFRLPSLAESSIYHEPVSLAPASLTESALKRLERRDSQLVRWGPLQPVEKLIAQNRLSVLSELLFCYNRQIASLPQTSLRKLCEITLKIMNQGFYESPYDALGYRRASITVTENVKPRRIAVSSSFLSQLLYNLFYAMFNEFKDKPRLVIDSIEAVTARAHYQGLNDVIMITNAITNRYYSFNAGKTESAPVGANVSVTTSIASSTTTTLSKSMITNASFRTKKLPDDIPIQDPQQEGADNLGAISEENNENSSTPEIHARRSLPKMAASFGKKTKEKIAIAVKSSSVTSMKGISKNNSILTNGGDASETDESGIDIGGSDISNLATLENENSTTPFNSRKSTQNNTLDIDVTRSMQVSSV</sequence>
<evidence type="ECO:0008006" key="10">
    <source>
        <dbReference type="Google" id="ProtNLM"/>
    </source>
</evidence>
<organism evidence="8 9">
    <name type="scientific">Parthenolecanium corni</name>
    <dbReference type="NCBI Taxonomy" id="536013"/>
    <lineage>
        <taxon>Eukaryota</taxon>
        <taxon>Metazoa</taxon>
        <taxon>Ecdysozoa</taxon>
        <taxon>Arthropoda</taxon>
        <taxon>Hexapoda</taxon>
        <taxon>Insecta</taxon>
        <taxon>Pterygota</taxon>
        <taxon>Neoptera</taxon>
        <taxon>Paraneoptera</taxon>
        <taxon>Hemiptera</taxon>
        <taxon>Sternorrhyncha</taxon>
        <taxon>Coccoidea</taxon>
        <taxon>Coccidae</taxon>
        <taxon>Parthenolecanium</taxon>
    </lineage>
</organism>
<evidence type="ECO:0000256" key="3">
    <source>
        <dbReference type="ARBA" id="ARBA00022475"/>
    </source>
</evidence>
<feature type="compositionally biased region" description="Polar residues" evidence="7">
    <location>
        <begin position="446"/>
        <end position="486"/>
    </location>
</feature>
<dbReference type="GO" id="GO:0072659">
    <property type="term" value="P:protein localization to plasma membrane"/>
    <property type="evidence" value="ECO:0007669"/>
    <property type="project" value="TreeGrafter"/>
</dbReference>
<comment type="subcellular location">
    <subcellularLocation>
        <location evidence="1">Cell membrane</location>
    </subcellularLocation>
    <subcellularLocation>
        <location evidence="2">Cytoplasm</location>
        <location evidence="2">Cytosol</location>
    </subcellularLocation>
</comment>
<dbReference type="PANTHER" id="PTHR31220:SF1">
    <property type="entry name" value="GH21176P"/>
    <property type="match status" value="1"/>
</dbReference>
<evidence type="ECO:0000256" key="2">
    <source>
        <dbReference type="ARBA" id="ARBA00004514"/>
    </source>
</evidence>
<dbReference type="GO" id="GO:0005829">
    <property type="term" value="C:cytosol"/>
    <property type="evidence" value="ECO:0007669"/>
    <property type="project" value="UniProtKB-SubCell"/>
</dbReference>
<evidence type="ECO:0000256" key="6">
    <source>
        <dbReference type="ARBA" id="ARBA00034482"/>
    </source>
</evidence>
<protein>
    <recommendedName>
        <fullName evidence="10">Hyccin</fullName>
    </recommendedName>
</protein>
<dbReference type="GO" id="GO:0005886">
    <property type="term" value="C:plasma membrane"/>
    <property type="evidence" value="ECO:0007669"/>
    <property type="project" value="UniProtKB-SubCell"/>
</dbReference>
<evidence type="ECO:0000256" key="5">
    <source>
        <dbReference type="ARBA" id="ARBA00023136"/>
    </source>
</evidence>
<gene>
    <name evidence="8" type="ORF">V9T40_002488</name>
</gene>
<evidence type="ECO:0000256" key="7">
    <source>
        <dbReference type="SAM" id="MobiDB-lite"/>
    </source>
</evidence>
<evidence type="ECO:0000313" key="8">
    <source>
        <dbReference type="EMBL" id="KAK7590875.1"/>
    </source>
</evidence>
<keyword evidence="3" id="KW-1003">Cell membrane</keyword>
<keyword evidence="4" id="KW-0963">Cytoplasm</keyword>
<proteinExistence type="inferred from homology"/>
<accession>A0AAN9TIZ5</accession>